<dbReference type="Proteomes" id="UP000009352">
    <property type="component" value="Unassembled WGS sequence"/>
</dbReference>
<organism evidence="1 2">
    <name type="scientific">Lacticaseibacillus rhamnosus LRHMDP3</name>
    <dbReference type="NCBI Taxonomy" id="1203259"/>
    <lineage>
        <taxon>Bacteria</taxon>
        <taxon>Bacillati</taxon>
        <taxon>Bacillota</taxon>
        <taxon>Bacilli</taxon>
        <taxon>Lactobacillales</taxon>
        <taxon>Lactobacillaceae</taxon>
        <taxon>Lacticaseibacillus</taxon>
    </lineage>
</organism>
<dbReference type="InterPro" id="IPR016024">
    <property type="entry name" value="ARM-type_fold"/>
</dbReference>
<gene>
    <name evidence="1" type="ORF">LRHMDP3_465</name>
</gene>
<name>A0AB33XXM7_LACRH</name>
<dbReference type="AlphaFoldDB" id="A0AB33XXM7"/>
<proteinExistence type="predicted"/>
<evidence type="ECO:0008006" key="3">
    <source>
        <dbReference type="Google" id="ProtNLM"/>
    </source>
</evidence>
<dbReference type="SUPFAM" id="SSF48371">
    <property type="entry name" value="ARM repeat"/>
    <property type="match status" value="1"/>
</dbReference>
<dbReference type="EMBL" id="AMQX01000002">
    <property type="protein sequence ID" value="EKS53087.1"/>
    <property type="molecule type" value="Genomic_DNA"/>
</dbReference>
<accession>A0AB33XXM7</accession>
<reference evidence="1 2" key="1">
    <citation type="journal article" date="2013" name="Genome Announc.">
        <title>Draft Genome Sequence of Staphylococcus simulans UMC-CNS-990, Isolated from a Case of Chronic Bovine Mastitis.</title>
        <authorList>
            <person name="Calcutt M.J."/>
            <person name="Foecking M.F."/>
            <person name="Hsieh H.Y."/>
            <person name="Perry J."/>
            <person name="Stewart G.C."/>
            <person name="Middleton J.R."/>
        </authorList>
    </citation>
    <scope>NUCLEOTIDE SEQUENCE [LARGE SCALE GENOMIC DNA]</scope>
    <source>
        <strain evidence="1 2">LRHMDP3</strain>
    </source>
</reference>
<sequence length="927" mass="106113">MRKEELRPLRIFISSAMKNPDKPERKRILELRTSLNDRLTKYQFIEPFILEQDISSILEPETEYLTQLVDSNLVIVLLDSEYPIPAGVQIEITAARNHQIPRLFCILPSKNDKGSKMQQQLLAQGENNWVQVLPRSEDYLDEIENILFNQMVTTFKAFFNKNSPIFNEEQLNTTNSSDESFVPDTSFLFEKTMFKKIGLSKEMIRTRVFHDTLGRKRDAADSPIDESVSNLILRIFYNKRLPFNWDKLMFLGIQSANPKTTLPEPLKKVLTAKLKAVYLFFSSKPKEASKTLKELLRNAEINEVPTWMLQDTLIDLRNLLNIEVEEKNPPNDENPYQKQLEEFPKPFFYPGIDHSLERVYSWVREEENKTLTASSTQESSYGPGIAVYPDLLTDAFVVAACNGSITQIRQLPKNLNIISEMLLRKYQNVEYLQDLLQNKLLMGDSYKGMTPWISHYNYLVGQFSEEDALSLIKSSQSYPVDAEKLSVEASSLRLVGDYLSDKSFNDTWTILYKKIKVWATRKVSIRQSPTDILGLLRNSFRIPQNDIIAILEALVPSLKHYYEELADIIFGAIDYTAAQIDQQHRVIAVLFTIVKNSDQTRFTGKIRLAILSVLSAWPNESRELKKFLIKNHETFFNHEIAPFIWNNQEDAGYNDFLEDQLSEMKSQNDKQDGKLTFGFATDPFATLNISIKKHAGLNPQMTGQVFEQIVDTLNNPHQVISTKQSATELLMTLLSQSNDSYKDFEKTSDKIRTSKITAEPSGFFEISTPTSLIDAIRSFVDISVLGVDTGKLLLTLTLDTSPRYLLFVSELLVNFVPLALRRSKLRNTLPQILQFLITHNSRDSENKLLTNISQSLVDLSDDPQYSEIALGQLQRLVSDTNNVVKRNLVVQIHESSTAVQKTLSSIKVQLMNSSNYSVRDLATRDFS</sequence>
<protein>
    <recommendedName>
        <fullName evidence="3">DUF4062 domain-containing protein</fullName>
    </recommendedName>
</protein>
<dbReference type="RefSeq" id="WP_005715803.1">
    <property type="nucleotide sequence ID" value="NZ_AMQX01000002.1"/>
</dbReference>
<comment type="caution">
    <text evidence="1">The sequence shown here is derived from an EMBL/GenBank/DDBJ whole genome shotgun (WGS) entry which is preliminary data.</text>
</comment>
<evidence type="ECO:0000313" key="2">
    <source>
        <dbReference type="Proteomes" id="UP000009352"/>
    </source>
</evidence>
<evidence type="ECO:0000313" key="1">
    <source>
        <dbReference type="EMBL" id="EKS53087.1"/>
    </source>
</evidence>